<dbReference type="GO" id="GO:0030288">
    <property type="term" value="C:outer membrane-bounded periplasmic space"/>
    <property type="evidence" value="ECO:0007669"/>
    <property type="project" value="TreeGrafter"/>
</dbReference>
<keyword evidence="1" id="KW-0479">Metal-binding</keyword>
<proteinExistence type="predicted"/>
<name>A0A4U0SRU3_9ACTN</name>
<dbReference type="InterPro" id="IPR045087">
    <property type="entry name" value="Cu-oxidase_fam"/>
</dbReference>
<evidence type="ECO:0000313" key="7">
    <source>
        <dbReference type="Proteomes" id="UP000305778"/>
    </source>
</evidence>
<comment type="caution">
    <text evidence="6">The sequence shown here is derived from an EMBL/GenBank/DDBJ whole genome shotgun (WGS) entry which is preliminary data.</text>
</comment>
<evidence type="ECO:0000256" key="3">
    <source>
        <dbReference type="SAM" id="Phobius"/>
    </source>
</evidence>
<feature type="domain" description="Plastocyanin-like" evidence="4">
    <location>
        <begin position="371"/>
        <end position="501"/>
    </location>
</feature>
<protein>
    <submittedName>
        <fullName evidence="6">Copper oxidase</fullName>
    </submittedName>
</protein>
<dbReference type="GO" id="GO:0005507">
    <property type="term" value="F:copper ion binding"/>
    <property type="evidence" value="ECO:0007669"/>
    <property type="project" value="InterPro"/>
</dbReference>
<dbReference type="Gene3D" id="2.60.40.420">
    <property type="entry name" value="Cupredoxins - blue copper proteins"/>
    <property type="match status" value="3"/>
</dbReference>
<dbReference type="CDD" id="cd04232">
    <property type="entry name" value="CuRO_1_CueO_FtsP"/>
    <property type="match status" value="1"/>
</dbReference>
<accession>A0A4U0SRU3</accession>
<keyword evidence="3" id="KW-1133">Transmembrane helix</keyword>
<gene>
    <name evidence="6" type="ORF">FCI23_02450</name>
</gene>
<dbReference type="InterPro" id="IPR006311">
    <property type="entry name" value="TAT_signal"/>
</dbReference>
<feature type="transmembrane region" description="Helical" evidence="3">
    <location>
        <begin position="25"/>
        <end position="48"/>
    </location>
</feature>
<dbReference type="SUPFAM" id="SSF49503">
    <property type="entry name" value="Cupredoxins"/>
    <property type="match status" value="3"/>
</dbReference>
<reference evidence="6 7" key="1">
    <citation type="submission" date="2019-04" db="EMBL/GenBank/DDBJ databases">
        <title>Streptomyces oryziradicis sp. nov., a novel actinomycete isolated from rhizosphere soil of rice (Oryza sativa L.).</title>
        <authorList>
            <person name="Li C."/>
        </authorList>
    </citation>
    <scope>NUCLEOTIDE SEQUENCE [LARGE SCALE GENOMIC DNA]</scope>
    <source>
        <strain evidence="6 7">NEAU-C40</strain>
    </source>
</reference>
<dbReference type="PANTHER" id="PTHR11709">
    <property type="entry name" value="MULTI-COPPER OXIDASE"/>
    <property type="match status" value="1"/>
</dbReference>
<keyword evidence="2" id="KW-0560">Oxidoreductase</keyword>
<dbReference type="InterPro" id="IPR008972">
    <property type="entry name" value="Cupredoxin"/>
</dbReference>
<evidence type="ECO:0000313" key="6">
    <source>
        <dbReference type="EMBL" id="TKA12884.1"/>
    </source>
</evidence>
<dbReference type="GO" id="GO:0016491">
    <property type="term" value="F:oxidoreductase activity"/>
    <property type="evidence" value="ECO:0007669"/>
    <property type="project" value="UniProtKB-KW"/>
</dbReference>
<feature type="domain" description="Plastocyanin-like" evidence="5">
    <location>
        <begin position="83"/>
        <end position="198"/>
    </location>
</feature>
<dbReference type="Proteomes" id="UP000305778">
    <property type="component" value="Unassembled WGS sequence"/>
</dbReference>
<evidence type="ECO:0000259" key="5">
    <source>
        <dbReference type="Pfam" id="PF07732"/>
    </source>
</evidence>
<evidence type="ECO:0000256" key="1">
    <source>
        <dbReference type="ARBA" id="ARBA00022723"/>
    </source>
</evidence>
<dbReference type="InterPro" id="IPR011707">
    <property type="entry name" value="Cu-oxidase-like_N"/>
</dbReference>
<dbReference type="PANTHER" id="PTHR11709:SF2">
    <property type="entry name" value="MULTICOPPER OXIDASE LPR1"/>
    <property type="match status" value="1"/>
</dbReference>
<dbReference type="OrthoDB" id="345021at2"/>
<keyword evidence="7" id="KW-1185">Reference proteome</keyword>
<keyword evidence="3" id="KW-0472">Membrane</keyword>
<dbReference type="PROSITE" id="PS00080">
    <property type="entry name" value="MULTICOPPER_OXIDASE2"/>
    <property type="match status" value="1"/>
</dbReference>
<keyword evidence="3" id="KW-0812">Transmembrane</keyword>
<dbReference type="InterPro" id="IPR011706">
    <property type="entry name" value="Cu-oxidase_C"/>
</dbReference>
<dbReference type="InterPro" id="IPR002355">
    <property type="entry name" value="Cu_oxidase_Cu_BS"/>
</dbReference>
<evidence type="ECO:0000259" key="4">
    <source>
        <dbReference type="Pfam" id="PF07731"/>
    </source>
</evidence>
<dbReference type="Pfam" id="PF07731">
    <property type="entry name" value="Cu-oxidase_2"/>
    <property type="match status" value="1"/>
</dbReference>
<dbReference type="EMBL" id="SUMC01000002">
    <property type="protein sequence ID" value="TKA12884.1"/>
    <property type="molecule type" value="Genomic_DNA"/>
</dbReference>
<dbReference type="PROSITE" id="PS51318">
    <property type="entry name" value="TAT"/>
    <property type="match status" value="1"/>
</dbReference>
<sequence>MDHSNESATRVSRKRNGKGLHRRRFLGGLVGAGAALAATTTAVSLIALTDDKNKASAASVALTIPDLLTATTTNGVDVYTLDMQTGTSEVLSGVSSTTAGFNQSFLGPTIKVTNGDSVQMNVTNNLGADTTVHWHGAHVPAKVDGGPQVAFANGETWSPAFTVNQEACTLWYHPHALGTTAEQVSKGLAGMLIVDDDSDASAALPSDYGVDDIPIILQCLAVDNAGDIKYNLTGYQSSTLNFPFLVNGVNADSTTFTFAATKSRLRLRFLNASLSDIITIQRNDGSTLTQIATEQAYLTKATEVDSIRLVAGSRAEIVIDAADAATLDAVITTGWVRGGSGTYSFLTISDSSSGTPADLPSTLNTITRYDTSAFTARTIKLTQSGLNMGINGVVGTTMAAMKAAEISTTVGAKEIWTIANSTQLEHSFHLHDVPFQVISTSGTAASGVDLGWKDTVEVIGGGTVVIAMEFTDYSDDTYMYMLHCHLAQHEDEGMMAALMVTAS</sequence>
<organism evidence="6 7">
    <name type="scientific">Actinacidiphila oryziradicis</name>
    <dbReference type="NCBI Taxonomy" id="2571141"/>
    <lineage>
        <taxon>Bacteria</taxon>
        <taxon>Bacillati</taxon>
        <taxon>Actinomycetota</taxon>
        <taxon>Actinomycetes</taxon>
        <taxon>Kitasatosporales</taxon>
        <taxon>Streptomycetaceae</taxon>
        <taxon>Actinacidiphila</taxon>
    </lineage>
</organism>
<dbReference type="AlphaFoldDB" id="A0A4U0SRU3"/>
<evidence type="ECO:0000256" key="2">
    <source>
        <dbReference type="ARBA" id="ARBA00023002"/>
    </source>
</evidence>
<dbReference type="Pfam" id="PF07732">
    <property type="entry name" value="Cu-oxidase_3"/>
    <property type="match status" value="1"/>
</dbReference>